<feature type="region of interest" description="Disordered" evidence="1">
    <location>
        <begin position="176"/>
        <end position="202"/>
    </location>
</feature>
<reference evidence="2" key="1">
    <citation type="submission" date="2014-12" db="EMBL/GenBank/DDBJ databases">
        <title>Insight into the proteome of Arion vulgaris.</title>
        <authorList>
            <person name="Aradska J."/>
            <person name="Bulat T."/>
            <person name="Smidak R."/>
            <person name="Sarate P."/>
            <person name="Gangsoo J."/>
            <person name="Sialana F."/>
            <person name="Bilban M."/>
            <person name="Lubec G."/>
        </authorList>
    </citation>
    <scope>NUCLEOTIDE SEQUENCE</scope>
    <source>
        <tissue evidence="2">Skin</tissue>
    </source>
</reference>
<feature type="compositionally biased region" description="Polar residues" evidence="1">
    <location>
        <begin position="190"/>
        <end position="202"/>
    </location>
</feature>
<proteinExistence type="predicted"/>
<name>A0A0B6YSL5_9EUPU</name>
<dbReference type="EMBL" id="HACG01011600">
    <property type="protein sequence ID" value="CEK58465.1"/>
    <property type="molecule type" value="Transcribed_RNA"/>
</dbReference>
<feature type="region of interest" description="Disordered" evidence="1">
    <location>
        <begin position="17"/>
        <end position="84"/>
    </location>
</feature>
<gene>
    <name evidence="2" type="primary">ORF33184</name>
</gene>
<accession>A0A0B6YSL5</accession>
<dbReference type="AlphaFoldDB" id="A0A0B6YSL5"/>
<feature type="compositionally biased region" description="Polar residues" evidence="1">
    <location>
        <begin position="56"/>
        <end position="80"/>
    </location>
</feature>
<evidence type="ECO:0000313" key="2">
    <source>
        <dbReference type="EMBL" id="CEK58465.1"/>
    </source>
</evidence>
<feature type="non-terminal residue" evidence="2">
    <location>
        <position position="1"/>
    </location>
</feature>
<evidence type="ECO:0000256" key="1">
    <source>
        <dbReference type="SAM" id="MobiDB-lite"/>
    </source>
</evidence>
<organism evidence="2">
    <name type="scientific">Arion vulgaris</name>
    <dbReference type="NCBI Taxonomy" id="1028688"/>
    <lineage>
        <taxon>Eukaryota</taxon>
        <taxon>Metazoa</taxon>
        <taxon>Spiralia</taxon>
        <taxon>Lophotrochozoa</taxon>
        <taxon>Mollusca</taxon>
        <taxon>Gastropoda</taxon>
        <taxon>Heterobranchia</taxon>
        <taxon>Euthyneura</taxon>
        <taxon>Panpulmonata</taxon>
        <taxon>Eupulmonata</taxon>
        <taxon>Stylommatophora</taxon>
        <taxon>Helicina</taxon>
        <taxon>Arionoidea</taxon>
        <taxon>Arionidae</taxon>
        <taxon>Arion</taxon>
    </lineage>
</organism>
<feature type="non-terminal residue" evidence="2">
    <location>
        <position position="202"/>
    </location>
</feature>
<protein>
    <submittedName>
        <fullName evidence="2">Uncharacterized protein</fullName>
    </submittedName>
</protein>
<sequence>LLRLHGVDLAFIAQNSQSDDVTSDDSGESTTCDSGRGGSEEDSQSHGRQSPVKDGSNMNNLSDSDLASRSPTLTKATNIPRSDLSHLTPRQVGFLLDTKLPSKLTIRSSGVTVKHVSFREDFRNELSELLPANSGIQNFIPNIGGERWKSSTAFRPGVEHNLGCDELRLTLDQSFDTVDDGDSTTTSGSYTVNDMSPWDSNT</sequence>